<dbReference type="AlphaFoldDB" id="A0A836I2E7"/>
<feature type="region of interest" description="Disordered" evidence="2">
    <location>
        <begin position="101"/>
        <end position="123"/>
    </location>
</feature>
<feature type="compositionally biased region" description="Basic and acidic residues" evidence="2">
    <location>
        <begin position="466"/>
        <end position="479"/>
    </location>
</feature>
<proteinExistence type="predicted"/>
<dbReference type="GeneID" id="94293034"/>
<dbReference type="OrthoDB" id="8026949at2759"/>
<reference evidence="4 5" key="1">
    <citation type="submission" date="2021-02" db="EMBL/GenBank/DDBJ databases">
        <title>Porcisia hertigi Genome sequencing and assembly.</title>
        <authorList>
            <person name="Almutairi H."/>
            <person name="Gatherer D."/>
        </authorList>
    </citation>
    <scope>NUCLEOTIDE SEQUENCE [LARGE SCALE GENOMIC DNA]</scope>
    <source>
        <strain evidence="4 5">C119</strain>
    </source>
</reference>
<name>A0A836I2E7_9TRYP</name>
<keyword evidence="1" id="KW-0862">Zinc</keyword>
<feature type="compositionally biased region" description="Low complexity" evidence="2">
    <location>
        <begin position="413"/>
        <end position="422"/>
    </location>
</feature>
<dbReference type="InterPro" id="IPR001878">
    <property type="entry name" value="Znf_CCHC"/>
</dbReference>
<dbReference type="KEGG" id="phet:94293034"/>
<dbReference type="SMART" id="SM00343">
    <property type="entry name" value="ZnF_C2HC"/>
    <property type="match status" value="3"/>
</dbReference>
<evidence type="ECO:0000313" key="4">
    <source>
        <dbReference type="EMBL" id="KAG5510117.1"/>
    </source>
</evidence>
<dbReference type="RefSeq" id="XP_067758966.1">
    <property type="nucleotide sequence ID" value="XM_067902957.1"/>
</dbReference>
<evidence type="ECO:0000256" key="1">
    <source>
        <dbReference type="PROSITE-ProRule" id="PRU00047"/>
    </source>
</evidence>
<feature type="compositionally biased region" description="Basic and acidic residues" evidence="2">
    <location>
        <begin position="169"/>
        <end position="178"/>
    </location>
</feature>
<feature type="compositionally biased region" description="Basic and acidic residues" evidence="2">
    <location>
        <begin position="488"/>
        <end position="503"/>
    </location>
</feature>
<evidence type="ECO:0000313" key="5">
    <source>
        <dbReference type="Proteomes" id="UP000674318"/>
    </source>
</evidence>
<keyword evidence="1" id="KW-0479">Metal-binding</keyword>
<accession>A0A836I2E7</accession>
<dbReference type="Proteomes" id="UP000674318">
    <property type="component" value="Unassembled WGS sequence"/>
</dbReference>
<comment type="caution">
    <text evidence="4">The sequence shown here is derived from an EMBL/GenBank/DDBJ whole genome shotgun (WGS) entry which is preliminary data.</text>
</comment>
<feature type="region of interest" description="Disordered" evidence="2">
    <location>
        <begin position="163"/>
        <end position="229"/>
    </location>
</feature>
<protein>
    <recommendedName>
        <fullName evidence="3">CCHC-type domain-containing protein</fullName>
    </recommendedName>
</protein>
<organism evidence="4 5">
    <name type="scientific">Porcisia hertigi</name>
    <dbReference type="NCBI Taxonomy" id="2761500"/>
    <lineage>
        <taxon>Eukaryota</taxon>
        <taxon>Discoba</taxon>
        <taxon>Euglenozoa</taxon>
        <taxon>Kinetoplastea</taxon>
        <taxon>Metakinetoplastina</taxon>
        <taxon>Trypanosomatida</taxon>
        <taxon>Trypanosomatidae</taxon>
        <taxon>Leishmaniinae</taxon>
        <taxon>Porcisia</taxon>
    </lineage>
</organism>
<keyword evidence="5" id="KW-1185">Reference proteome</keyword>
<evidence type="ECO:0000259" key="3">
    <source>
        <dbReference type="PROSITE" id="PS50158"/>
    </source>
</evidence>
<gene>
    <name evidence="4" type="ORF">JKF63_07013</name>
</gene>
<dbReference type="GO" id="GO:0008270">
    <property type="term" value="F:zinc ion binding"/>
    <property type="evidence" value="ECO:0007669"/>
    <property type="project" value="UniProtKB-KW"/>
</dbReference>
<feature type="region of interest" description="Disordered" evidence="2">
    <location>
        <begin position="401"/>
        <end position="604"/>
    </location>
</feature>
<sequence length="604" mass="63541">MTDLIGLPPSKAVSTPSGFAQCYVHNVRRKAECCEMKPVFNADMEVVDYICVCKQAFTCKSSNDQQSSHLVGEAVAGGARTDSPGGGSSGAAPLMIDASSTSMTAHSSSHHHRHGQPSAAGAVNRDASVSTVFAVSFYSSSCTAPGPSESAAAAGAVSENLSLKNGQTKGDEHDEAPKTDVMTIGDSGSDDVDSLDNLPLPTTGAAPATATAAPAAAAAGSPLLPPRGRQRYYDSIQNTGTSGSAPPVKVCWSCGMSGHEKPACPNSLCRTCHQKRGPYGSPHRCTLVVTPSPFIVYPTPSEWHAITLKTAAAAGEPSGMEAVRCVACNEYGHFDCSTIAPPSSYALVASASTGPAAVPHTTLWTCCFCGVRGHTIFDCRQREQVNPDNFERRNQLIADAIRRRGSNTATGVPPNSSGSNSGFVHSSQQQHPQRSYGSPPSGAQSSASSFTRYGNDRAGVGSGGGQRRERDWRDERDQRLGGNPSGNSRREGGNWDNQRRRYESPSFSPAGGGGSALPSSPLLHGRDRFQGNSYRHHAERSHDNYGGRRQTQSGSDRGGGASRGYDQRLHNSQPSPPHHDRLSHRGGRRRGGGGSGYDSGDDLF</sequence>
<dbReference type="EMBL" id="JAFJZO010000011">
    <property type="protein sequence ID" value="KAG5510117.1"/>
    <property type="molecule type" value="Genomic_DNA"/>
</dbReference>
<feature type="compositionally biased region" description="Low complexity" evidence="2">
    <location>
        <begin position="195"/>
        <end position="222"/>
    </location>
</feature>
<dbReference type="PROSITE" id="PS50158">
    <property type="entry name" value="ZF_CCHC"/>
    <property type="match status" value="1"/>
</dbReference>
<dbReference type="GO" id="GO:0003676">
    <property type="term" value="F:nucleic acid binding"/>
    <property type="evidence" value="ECO:0007669"/>
    <property type="project" value="InterPro"/>
</dbReference>
<evidence type="ECO:0000256" key="2">
    <source>
        <dbReference type="SAM" id="MobiDB-lite"/>
    </source>
</evidence>
<feature type="compositionally biased region" description="Low complexity" evidence="2">
    <location>
        <begin position="435"/>
        <end position="449"/>
    </location>
</feature>
<keyword evidence="1" id="KW-0863">Zinc-finger</keyword>
<feature type="compositionally biased region" description="Polar residues" evidence="2">
    <location>
        <begin position="423"/>
        <end position="433"/>
    </location>
</feature>
<feature type="domain" description="CCHC-type" evidence="3">
    <location>
        <begin position="251"/>
        <end position="266"/>
    </location>
</feature>
<feature type="compositionally biased region" description="Basic residues" evidence="2">
    <location>
        <begin position="581"/>
        <end position="591"/>
    </location>
</feature>